<organism evidence="2 3">
    <name type="scientific">Streptacidiphilus jiangxiensis</name>
    <dbReference type="NCBI Taxonomy" id="235985"/>
    <lineage>
        <taxon>Bacteria</taxon>
        <taxon>Bacillati</taxon>
        <taxon>Actinomycetota</taxon>
        <taxon>Actinomycetes</taxon>
        <taxon>Kitasatosporales</taxon>
        <taxon>Streptomycetaceae</taxon>
        <taxon>Streptacidiphilus</taxon>
    </lineage>
</organism>
<dbReference type="OrthoDB" id="3855595at2"/>
<protein>
    <recommendedName>
        <fullName evidence="4">Chlor_Arch_YYY domain-containing protein</fullName>
    </recommendedName>
</protein>
<feature type="transmembrane region" description="Helical" evidence="1">
    <location>
        <begin position="216"/>
        <end position="236"/>
    </location>
</feature>
<feature type="transmembrane region" description="Helical" evidence="1">
    <location>
        <begin position="148"/>
        <end position="167"/>
    </location>
</feature>
<keyword evidence="1" id="KW-0472">Membrane</keyword>
<evidence type="ECO:0000313" key="3">
    <source>
        <dbReference type="Proteomes" id="UP000183015"/>
    </source>
</evidence>
<feature type="transmembrane region" description="Helical" evidence="1">
    <location>
        <begin position="57"/>
        <end position="76"/>
    </location>
</feature>
<feature type="transmembrane region" description="Helical" evidence="1">
    <location>
        <begin position="298"/>
        <end position="322"/>
    </location>
</feature>
<keyword evidence="1" id="KW-0812">Transmembrane</keyword>
<dbReference type="STRING" id="235985.SAMN05414137_10572"/>
<accession>A0A1H7LXY3</accession>
<feature type="transmembrane region" description="Helical" evidence="1">
    <location>
        <begin position="628"/>
        <end position="647"/>
    </location>
</feature>
<evidence type="ECO:0000256" key="1">
    <source>
        <dbReference type="SAM" id="Phobius"/>
    </source>
</evidence>
<evidence type="ECO:0008006" key="4">
    <source>
        <dbReference type="Google" id="ProtNLM"/>
    </source>
</evidence>
<proteinExistence type="predicted"/>
<feature type="transmembrane region" description="Helical" evidence="1">
    <location>
        <begin position="243"/>
        <end position="262"/>
    </location>
</feature>
<feature type="transmembrane region" description="Helical" evidence="1">
    <location>
        <begin position="542"/>
        <end position="561"/>
    </location>
</feature>
<keyword evidence="1" id="KW-1133">Transmembrane helix</keyword>
<feature type="transmembrane region" description="Helical" evidence="1">
    <location>
        <begin position="359"/>
        <end position="392"/>
    </location>
</feature>
<reference evidence="3" key="1">
    <citation type="submission" date="2016-10" db="EMBL/GenBank/DDBJ databases">
        <authorList>
            <person name="Varghese N."/>
        </authorList>
    </citation>
    <scope>NUCLEOTIDE SEQUENCE [LARGE SCALE GENOMIC DNA]</scope>
    <source>
        <strain evidence="3">DSM 45096 / BCRC 16803 / CGMCC 4.1857 / CIP 109030 / JCM 12277 / KCTC 19219 / NBRC 100920 / 33214</strain>
    </source>
</reference>
<dbReference type="eggNOG" id="ENOG502ZKC6">
    <property type="taxonomic scope" value="Bacteria"/>
</dbReference>
<feature type="transmembrane region" description="Helical" evidence="1">
    <location>
        <begin position="512"/>
        <end position="530"/>
    </location>
</feature>
<dbReference type="Proteomes" id="UP000183015">
    <property type="component" value="Unassembled WGS sequence"/>
</dbReference>
<gene>
    <name evidence="2" type="ORF">SAMN05414137_10572</name>
</gene>
<keyword evidence="3" id="KW-1185">Reference proteome</keyword>
<feature type="transmembrane region" description="Helical" evidence="1">
    <location>
        <begin position="30"/>
        <end position="51"/>
    </location>
</feature>
<feature type="transmembrane region" description="Helical" evidence="1">
    <location>
        <begin position="83"/>
        <end position="104"/>
    </location>
</feature>
<feature type="transmembrane region" description="Helical" evidence="1">
    <location>
        <begin position="487"/>
        <end position="506"/>
    </location>
</feature>
<feature type="transmembrane region" description="Helical" evidence="1">
    <location>
        <begin position="110"/>
        <end position="128"/>
    </location>
</feature>
<dbReference type="RefSeq" id="WP_042455639.1">
    <property type="nucleotide sequence ID" value="NZ_BBPN01000038.1"/>
</dbReference>
<name>A0A1H7LXY3_STRJI</name>
<dbReference type="AlphaFoldDB" id="A0A1H7LXY3"/>
<evidence type="ECO:0000313" key="2">
    <source>
        <dbReference type="EMBL" id="SEL03355.1"/>
    </source>
</evidence>
<feature type="transmembrane region" description="Helical" evidence="1">
    <location>
        <begin position="404"/>
        <end position="428"/>
    </location>
</feature>
<dbReference type="EMBL" id="FOAZ01000005">
    <property type="protein sequence ID" value="SEL03355.1"/>
    <property type="molecule type" value="Genomic_DNA"/>
</dbReference>
<feature type="transmembrane region" description="Helical" evidence="1">
    <location>
        <begin position="448"/>
        <end position="466"/>
    </location>
</feature>
<feature type="transmembrane region" description="Helical" evidence="1">
    <location>
        <begin position="268"/>
        <end position="286"/>
    </location>
</feature>
<sequence length="801" mass="84973">MATHQAEAPASTTDATTARAPRRLDAVSRWAPAGTALAFLYAALLASHTAPLDLAKYSFYAGWAVLLPGTLVYRALQRTPHTLVEDLSLGAVTGLVLELVAWAVFTGPGWQSAAVAWPLAVVVPFALVPRLRRHWRPRAYAATPSRGWSWAVAGTVAFTTAYLYRVFLAVNAILPDPAAGERNKQFIDLSYLLSLAGDAKHHVPLTLPQVSGEPLAYHWFAFANMAMSSSIGHIDLPVVELRLMAPAFAALTMTVIAVVAWRLSGRPWAGPVAGLLFFAVGEFNAVGPGSYPFGSPEVSVMVWASLSFTYCQPLLLALVVAIGDGLAGEGLAGEGRAGEGRAGSRRAAVPRYGRAGRYALVALFALASSAAKATSLPVTLGALALVGLVLLVRDRRIPWDVVGTGAVVAAAQLLATAVIFDFQSYGLAVEPLSNLSGYWADPHHLRSATGQAVVVAGVCLAFLLQSQLRVAGALPLLWRGKLRMEPVQWLLLGGAVVGPAAFLALNGWNASYFTHAGLAFGVLASAWGYCEAFDRAAFSRTAKVALATVSVAGVALLTVLLDSGAHRWQLVTEDLLAGNHEQHSYSPLLPLLGAAAALAVVAVVVGLFWRPASRRLPGFAGLRRRGGVVLLTGALLAGAPTLLLDMAHPTAGLTSFGAYPLPASRVDAARWIRDHSSPDDVLATNSHCVTHDDFAHPQASCTTMESFWLSGYSERSVLVEGWAFAPRVQGSTDTAFWDPALLALNDAAVTDPTATLLQRLHTRYHVRFVVVDRRIGHESPALATLATLVYDNGRMAVYRIG</sequence>
<feature type="transmembrane region" description="Helical" evidence="1">
    <location>
        <begin position="588"/>
        <end position="608"/>
    </location>
</feature>